<accession>A0AAE8SYU7</accession>
<protein>
    <submittedName>
        <fullName evidence="1">Uncharacterized protein</fullName>
    </submittedName>
</protein>
<proteinExistence type="predicted"/>
<evidence type="ECO:0000313" key="1">
    <source>
        <dbReference type="EMBL" id="SPO06270.1"/>
    </source>
</evidence>
<comment type="caution">
    <text evidence="1">The sequence shown here is derived from an EMBL/GenBank/DDBJ whole genome shotgun (WGS) entry which is preliminary data.</text>
</comment>
<name>A0AAE8SYU7_9PEZI</name>
<sequence>MGAPLEVFNGSSPSADFSTGANAIERFASFFAEDKGTHKVMESLTAAVVVKEADLTSPAVWIHASLMFETEYRLRHVTSEAEEEDFDFPHMSMVEKANIIQNAFIMVYTWLETQLPMPWNRSVDEPRKRS</sequence>
<dbReference type="AlphaFoldDB" id="A0AAE8SYU7"/>
<keyword evidence="2" id="KW-1185">Reference proteome</keyword>
<organism evidence="1 2">
    <name type="scientific">Cephalotrichum gorgonifer</name>
    <dbReference type="NCBI Taxonomy" id="2041049"/>
    <lineage>
        <taxon>Eukaryota</taxon>
        <taxon>Fungi</taxon>
        <taxon>Dikarya</taxon>
        <taxon>Ascomycota</taxon>
        <taxon>Pezizomycotina</taxon>
        <taxon>Sordariomycetes</taxon>
        <taxon>Hypocreomycetidae</taxon>
        <taxon>Microascales</taxon>
        <taxon>Microascaceae</taxon>
        <taxon>Cephalotrichum</taxon>
    </lineage>
</organism>
<gene>
    <name evidence="1" type="ORF">DNG_08959</name>
</gene>
<dbReference type="EMBL" id="ONZQ02000015">
    <property type="protein sequence ID" value="SPO06270.1"/>
    <property type="molecule type" value="Genomic_DNA"/>
</dbReference>
<reference evidence="1" key="1">
    <citation type="submission" date="2018-03" db="EMBL/GenBank/DDBJ databases">
        <authorList>
            <person name="Guldener U."/>
        </authorList>
    </citation>
    <scope>NUCLEOTIDE SEQUENCE</scope>
</reference>
<dbReference type="Proteomes" id="UP001187682">
    <property type="component" value="Unassembled WGS sequence"/>
</dbReference>
<evidence type="ECO:0000313" key="2">
    <source>
        <dbReference type="Proteomes" id="UP001187682"/>
    </source>
</evidence>